<gene>
    <name evidence="2" type="ORF">DB891_03850</name>
</gene>
<keyword evidence="3" id="KW-1185">Reference proteome</keyword>
<dbReference type="RefSeq" id="WP_116760774.1">
    <property type="nucleotide sequence ID" value="NZ_QCZH01000002.1"/>
</dbReference>
<accession>A0A2U1K149</accession>
<dbReference type="InterPro" id="IPR046109">
    <property type="entry name" value="DUF6046"/>
</dbReference>
<name>A0A2U1K149_9FLAO</name>
<dbReference type="Pfam" id="PF19512">
    <property type="entry name" value="DUF6046"/>
    <property type="match status" value="1"/>
</dbReference>
<dbReference type="Proteomes" id="UP000245618">
    <property type="component" value="Unassembled WGS sequence"/>
</dbReference>
<dbReference type="EMBL" id="QCZH01000002">
    <property type="protein sequence ID" value="PWA10975.1"/>
    <property type="molecule type" value="Genomic_DNA"/>
</dbReference>
<evidence type="ECO:0000259" key="1">
    <source>
        <dbReference type="Pfam" id="PF19512"/>
    </source>
</evidence>
<reference evidence="2 3" key="1">
    <citation type="submission" date="2018-04" db="EMBL/GenBank/DDBJ databases">
        <title>Flavobacterium sp. nov., isolated from glacier ice.</title>
        <authorList>
            <person name="Liu Q."/>
            <person name="Xin Y.-H."/>
        </authorList>
    </citation>
    <scope>NUCLEOTIDE SEQUENCE [LARGE SCALE GENOMIC DNA]</scope>
    <source>
        <strain evidence="2 3">LB2P30</strain>
    </source>
</reference>
<proteinExistence type="predicted"/>
<dbReference type="AlphaFoldDB" id="A0A2U1K149"/>
<organism evidence="2 3">
    <name type="scientific">Flavobacterium laiguense</name>
    <dbReference type="NCBI Taxonomy" id="2169409"/>
    <lineage>
        <taxon>Bacteria</taxon>
        <taxon>Pseudomonadati</taxon>
        <taxon>Bacteroidota</taxon>
        <taxon>Flavobacteriia</taxon>
        <taxon>Flavobacteriales</taxon>
        <taxon>Flavobacteriaceae</taxon>
        <taxon>Flavobacterium</taxon>
    </lineage>
</organism>
<evidence type="ECO:0000313" key="3">
    <source>
        <dbReference type="Proteomes" id="UP000245618"/>
    </source>
</evidence>
<sequence>MIEYSIPPLANLFMQAFGVKIGGIYRPEQASGNPDDPTGFFTGVEVVEDINQAYEMSAMGTPILFPVLFSSGVYKKYNERGEIVDKKMGDFRLPIASIVSFRRDKIMGVTRINGGNGTVKEIYGFDDWQVSINGFLIPDGSQPQGFKNPLEQERELVKWDNLASSIEVFGELFTVRKIKRLTIKSISFEPMRGKPNIRTFTITAISDDPIELNIKSRI</sequence>
<evidence type="ECO:0000313" key="2">
    <source>
        <dbReference type="EMBL" id="PWA10975.1"/>
    </source>
</evidence>
<protein>
    <recommendedName>
        <fullName evidence="1">DUF6046 domain-containing protein</fullName>
    </recommendedName>
</protein>
<feature type="domain" description="DUF6046" evidence="1">
    <location>
        <begin position="93"/>
        <end position="215"/>
    </location>
</feature>
<comment type="caution">
    <text evidence="2">The sequence shown here is derived from an EMBL/GenBank/DDBJ whole genome shotgun (WGS) entry which is preliminary data.</text>
</comment>
<dbReference type="OrthoDB" id="1365973at2"/>